<organism evidence="4 5">
    <name type="scientific">Diaphorina citri</name>
    <name type="common">Asian citrus psyllid</name>
    <dbReference type="NCBI Taxonomy" id="121845"/>
    <lineage>
        <taxon>Eukaryota</taxon>
        <taxon>Metazoa</taxon>
        <taxon>Ecdysozoa</taxon>
        <taxon>Arthropoda</taxon>
        <taxon>Hexapoda</taxon>
        <taxon>Insecta</taxon>
        <taxon>Pterygota</taxon>
        <taxon>Neoptera</taxon>
        <taxon>Paraneoptera</taxon>
        <taxon>Hemiptera</taxon>
        <taxon>Sternorrhyncha</taxon>
        <taxon>Psylloidea</taxon>
        <taxon>Psyllidae</taxon>
        <taxon>Diaphorininae</taxon>
        <taxon>Diaphorina</taxon>
    </lineage>
</organism>
<keyword evidence="4" id="KW-1185">Reference proteome</keyword>
<accession>A0A1S4EJ23</accession>
<evidence type="ECO:0000313" key="4">
    <source>
        <dbReference type="Proteomes" id="UP000079169"/>
    </source>
</evidence>
<dbReference type="AlphaFoldDB" id="A0A1S4EJ23"/>
<dbReference type="InterPro" id="IPR036065">
    <property type="entry name" value="BolA-like_sf"/>
</dbReference>
<dbReference type="PANTHER" id="PTHR46229">
    <property type="entry name" value="BOLA TRANSCRIPTION REGULATOR"/>
    <property type="match status" value="1"/>
</dbReference>
<comment type="similarity">
    <text evidence="1 2">Belongs to the BolA/IbaG family.</text>
</comment>
<dbReference type="PIRSF" id="PIRSF003113">
    <property type="entry name" value="BolA"/>
    <property type="match status" value="1"/>
</dbReference>
<proteinExistence type="inferred from homology"/>
<reference evidence="5" key="1">
    <citation type="submission" date="2025-08" db="UniProtKB">
        <authorList>
            <consortium name="RefSeq"/>
        </authorList>
    </citation>
    <scope>IDENTIFICATION</scope>
</reference>
<keyword evidence="3" id="KW-0732">Signal</keyword>
<evidence type="ECO:0000256" key="1">
    <source>
        <dbReference type="ARBA" id="ARBA00005578"/>
    </source>
</evidence>
<dbReference type="RefSeq" id="XP_017302153.1">
    <property type="nucleotide sequence ID" value="XM_017446664.2"/>
</dbReference>
<gene>
    <name evidence="5" type="primary">LOC103515400</name>
</gene>
<dbReference type="KEGG" id="dci:103515400"/>
<dbReference type="Gene3D" id="3.10.20.90">
    <property type="entry name" value="Phosphatidylinositol 3-kinase Catalytic Subunit, Chain A, domain 1"/>
    <property type="match status" value="1"/>
</dbReference>
<evidence type="ECO:0000256" key="2">
    <source>
        <dbReference type="RuleBase" id="RU003860"/>
    </source>
</evidence>
<dbReference type="InterPro" id="IPR050961">
    <property type="entry name" value="BolA/IbaG_stress_morph_reg"/>
</dbReference>
<feature type="signal peptide" evidence="3">
    <location>
        <begin position="1"/>
        <end position="18"/>
    </location>
</feature>
<dbReference type="PANTHER" id="PTHR46229:SF2">
    <property type="entry name" value="BOLA-LIKE PROTEIN 1"/>
    <property type="match status" value="1"/>
</dbReference>
<dbReference type="Proteomes" id="UP000079169">
    <property type="component" value="Unplaced"/>
</dbReference>
<evidence type="ECO:0000256" key="3">
    <source>
        <dbReference type="SAM" id="SignalP"/>
    </source>
</evidence>
<dbReference type="GO" id="GO:0005739">
    <property type="term" value="C:mitochondrion"/>
    <property type="evidence" value="ECO:0007669"/>
    <property type="project" value="TreeGrafter"/>
</dbReference>
<dbReference type="SUPFAM" id="SSF82657">
    <property type="entry name" value="BolA-like"/>
    <property type="match status" value="1"/>
</dbReference>
<dbReference type="InterPro" id="IPR002634">
    <property type="entry name" value="BolA"/>
</dbReference>
<sequence>MYKLLSGVLLCRMMSASSQVTKNKITLKIENILTKKLNPSHIDVINESFSHTGISPSEEPELASHFKIVVVSSQFENKPFIACHRLVQGALQDAGIYDIVHAIQIVVSGSFD</sequence>
<dbReference type="Pfam" id="PF01722">
    <property type="entry name" value="BolA"/>
    <property type="match status" value="1"/>
</dbReference>
<feature type="chain" id="PRO_5010324739" evidence="3">
    <location>
        <begin position="19"/>
        <end position="112"/>
    </location>
</feature>
<dbReference type="GeneID" id="103515400"/>
<protein>
    <submittedName>
        <fullName evidence="5">BolA-like protein DDB_G0274169</fullName>
    </submittedName>
</protein>
<evidence type="ECO:0000313" key="5">
    <source>
        <dbReference type="RefSeq" id="XP_017302153.1"/>
    </source>
</evidence>
<name>A0A1S4EJ23_DIACI</name>
<dbReference type="PaxDb" id="121845-A0A1S4EJ23"/>